<feature type="region of interest" description="Disordered" evidence="1">
    <location>
        <begin position="1"/>
        <end position="26"/>
    </location>
</feature>
<feature type="compositionally biased region" description="Polar residues" evidence="1">
    <location>
        <begin position="13"/>
        <end position="25"/>
    </location>
</feature>
<dbReference type="Proteomes" id="UP000300879">
    <property type="component" value="Chromosome"/>
</dbReference>
<gene>
    <name evidence="2" type="ORF">E6C60_0736</name>
</gene>
<feature type="region of interest" description="Disordered" evidence="1">
    <location>
        <begin position="63"/>
        <end position="83"/>
    </location>
</feature>
<sequence>MSGHQHYYHHPRNASSRSLNESLPASSYPGVEAQAYPDYSADAGTSAYYPYSVPTQPSIAPMEPMSSLPAVTTPQPAAETGSSSGLAGLLGGLNLSNLDLKGMIERMGGVEGLVANIGKVQKVMQSVQQLAPMMAVFSNLLSKKGSDSDAVSPGGYDTEYVPRRRRTRRRKKTGSRRKGTGKRKRS</sequence>
<dbReference type="OrthoDB" id="2680668at2"/>
<dbReference type="AlphaFoldDB" id="A0A4P8XG64"/>
<evidence type="ECO:0000313" key="2">
    <source>
        <dbReference type="EMBL" id="QCT01457.1"/>
    </source>
</evidence>
<feature type="compositionally biased region" description="Basic residues" evidence="1">
    <location>
        <begin position="163"/>
        <end position="186"/>
    </location>
</feature>
<evidence type="ECO:0000313" key="3">
    <source>
        <dbReference type="Proteomes" id="UP000300879"/>
    </source>
</evidence>
<organism evidence="2 3">
    <name type="scientific">Paenibacillus algicola</name>
    <dbReference type="NCBI Taxonomy" id="2565926"/>
    <lineage>
        <taxon>Bacteria</taxon>
        <taxon>Bacillati</taxon>
        <taxon>Bacillota</taxon>
        <taxon>Bacilli</taxon>
        <taxon>Bacillales</taxon>
        <taxon>Paenibacillaceae</taxon>
        <taxon>Paenibacillus</taxon>
    </lineage>
</organism>
<feature type="region of interest" description="Disordered" evidence="1">
    <location>
        <begin position="144"/>
        <end position="186"/>
    </location>
</feature>
<evidence type="ECO:0000256" key="1">
    <source>
        <dbReference type="SAM" id="MobiDB-lite"/>
    </source>
</evidence>
<name>A0A4P8XG64_9BACL</name>
<accession>A0A4P8XG64</accession>
<reference evidence="2 3" key="1">
    <citation type="submission" date="2019-05" db="EMBL/GenBank/DDBJ databases">
        <authorList>
            <person name="Chen C."/>
        </authorList>
    </citation>
    <scope>NUCLEOTIDE SEQUENCE [LARGE SCALE GENOMIC DNA]</scope>
    <source>
        <strain evidence="2 3">HB172198</strain>
    </source>
</reference>
<dbReference type="KEGG" id="palo:E6C60_0736"/>
<keyword evidence="3" id="KW-1185">Reference proteome</keyword>
<protein>
    <recommendedName>
        <fullName evidence="4">Tyrosine protein kinase</fullName>
    </recommendedName>
</protein>
<feature type="compositionally biased region" description="Basic residues" evidence="1">
    <location>
        <begin position="1"/>
        <end position="12"/>
    </location>
</feature>
<evidence type="ECO:0008006" key="4">
    <source>
        <dbReference type="Google" id="ProtNLM"/>
    </source>
</evidence>
<dbReference type="RefSeq" id="WP_138224589.1">
    <property type="nucleotide sequence ID" value="NZ_CP040396.1"/>
</dbReference>
<dbReference type="EMBL" id="CP040396">
    <property type="protein sequence ID" value="QCT01457.1"/>
    <property type="molecule type" value="Genomic_DNA"/>
</dbReference>
<proteinExistence type="predicted"/>